<feature type="region of interest" description="Disordered" evidence="1">
    <location>
        <begin position="309"/>
        <end position="367"/>
    </location>
</feature>
<evidence type="ECO:0000256" key="1">
    <source>
        <dbReference type="SAM" id="MobiDB-lite"/>
    </source>
</evidence>
<dbReference type="Pfam" id="PF06527">
    <property type="entry name" value="TniQ"/>
    <property type="match status" value="1"/>
</dbReference>
<organism evidence="3 4">
    <name type="scientific">Streptomyces colonosanans</name>
    <dbReference type="NCBI Taxonomy" id="1428652"/>
    <lineage>
        <taxon>Bacteria</taxon>
        <taxon>Bacillati</taxon>
        <taxon>Actinomycetota</taxon>
        <taxon>Actinomycetes</taxon>
        <taxon>Kitasatosporales</taxon>
        <taxon>Streptomycetaceae</taxon>
        <taxon>Streptomyces</taxon>
    </lineage>
</organism>
<name>A0A1S2NV19_9ACTN</name>
<evidence type="ECO:0000313" key="4">
    <source>
        <dbReference type="Proteomes" id="UP000179935"/>
    </source>
</evidence>
<accession>A0A1S2NV19</accession>
<feature type="domain" description="TniQ" evidence="2">
    <location>
        <begin position="8"/>
        <end position="173"/>
    </location>
</feature>
<sequence>MNTVRRWPLHPQPGPLESLSSWLERLARPYEIRVEDLLTRNLGLDVPVPDDLDYDPPAAMLAVLAERAGVEIARLRAMTLAGWEPWLIEGLTAPIEDTQPVFDAYVRDNSVLLAPGKAGVNKVSPFRRWPGPWLGYSGLYRDCPVRAADPERGKALVWRLPLVTGCFEHGCRLEDAMQVHRSVAYGHEGPVSTPLAEPLATVDRYTYRGLTTGQVVLPGRTVHAGVWFRLLRSLLDEVSLSSTSGRGRHGRAVLEDIWQATGRKYRAGLNIWRPYENLKPDIQEAMLHAAGTALHLAAAGTITVRGRLASALQPPPDPPKQQADTSAAPSPTPPTRSSTHAYSRTRAPATGRSAPRPASRRPPCTAT</sequence>
<keyword evidence="4" id="KW-1185">Reference proteome</keyword>
<protein>
    <recommendedName>
        <fullName evidence="2">TniQ domain-containing protein</fullName>
    </recommendedName>
</protein>
<dbReference type="Proteomes" id="UP000179935">
    <property type="component" value="Unassembled WGS sequence"/>
</dbReference>
<reference evidence="3 4" key="1">
    <citation type="submission" date="2016-10" db="EMBL/GenBank/DDBJ databases">
        <title>Genome sequence of Streptomyces sp. MUSC 93.</title>
        <authorList>
            <person name="Lee L.-H."/>
            <person name="Ser H.-L."/>
            <person name="Law J.W.-F."/>
        </authorList>
    </citation>
    <scope>NUCLEOTIDE SEQUENCE [LARGE SCALE GENOMIC DNA]</scope>
    <source>
        <strain evidence="3 4">MUSC 93</strain>
    </source>
</reference>
<dbReference type="AlphaFoldDB" id="A0A1S2NV19"/>
<dbReference type="STRING" id="1428652.BIV24_29015"/>
<proteinExistence type="predicted"/>
<evidence type="ECO:0000259" key="2">
    <source>
        <dbReference type="Pfam" id="PF06527"/>
    </source>
</evidence>
<feature type="compositionally biased region" description="Low complexity" evidence="1">
    <location>
        <begin position="320"/>
        <end position="367"/>
    </location>
</feature>
<gene>
    <name evidence="3" type="ORF">BIV24_29015</name>
</gene>
<dbReference type="InterPro" id="IPR009492">
    <property type="entry name" value="TniQ"/>
</dbReference>
<dbReference type="EMBL" id="MLYP01000096">
    <property type="protein sequence ID" value="OIJ85211.1"/>
    <property type="molecule type" value="Genomic_DNA"/>
</dbReference>
<evidence type="ECO:0000313" key="3">
    <source>
        <dbReference type="EMBL" id="OIJ85211.1"/>
    </source>
</evidence>
<dbReference type="OrthoDB" id="4813139at2"/>
<dbReference type="RefSeq" id="WP_071369440.1">
    <property type="nucleotide sequence ID" value="NZ_MLYP01000096.1"/>
</dbReference>
<comment type="caution">
    <text evidence="3">The sequence shown here is derived from an EMBL/GenBank/DDBJ whole genome shotgun (WGS) entry which is preliminary data.</text>
</comment>